<dbReference type="PANTHER" id="PTHR11972:SF153">
    <property type="entry name" value="SUPEROXIDE-GENERATING NADPH OXIDASE HEAVY CHAIN SUBUNIT A"/>
    <property type="match status" value="1"/>
</dbReference>
<dbReference type="OrthoDB" id="167398at2759"/>
<feature type="region of interest" description="Disordered" evidence="13">
    <location>
        <begin position="524"/>
        <end position="570"/>
    </location>
</feature>
<dbReference type="InterPro" id="IPR018247">
    <property type="entry name" value="EF_Hand_1_Ca_BS"/>
</dbReference>
<dbReference type="InterPro" id="IPR002048">
    <property type="entry name" value="EF_hand_dom"/>
</dbReference>
<reference evidence="17 18" key="1">
    <citation type="submission" date="2019-07" db="EMBL/GenBank/DDBJ databases">
        <title>Finished genome of Venturia effusa.</title>
        <authorList>
            <person name="Young C.A."/>
            <person name="Cox M.P."/>
            <person name="Ganley A.R.D."/>
            <person name="David W.J."/>
        </authorList>
    </citation>
    <scope>NUCLEOTIDE SEQUENCE [LARGE SCALE GENOMIC DNA]</scope>
    <source>
        <strain evidence="18">albino</strain>
    </source>
</reference>
<dbReference type="InterPro" id="IPR050369">
    <property type="entry name" value="RBOH/FRE"/>
</dbReference>
<feature type="compositionally biased region" description="Basic and acidic residues" evidence="13">
    <location>
        <begin position="86"/>
        <end position="100"/>
    </location>
</feature>
<evidence type="ECO:0000256" key="3">
    <source>
        <dbReference type="ARBA" id="ARBA00022692"/>
    </source>
</evidence>
<feature type="domain" description="EF-hand" evidence="15">
    <location>
        <begin position="21"/>
        <end position="56"/>
    </location>
</feature>
<keyword evidence="11 14" id="KW-0472">Membrane</keyword>
<evidence type="ECO:0008006" key="19">
    <source>
        <dbReference type="Google" id="ProtNLM"/>
    </source>
</evidence>
<keyword evidence="10" id="KW-0813">Transport</keyword>
<dbReference type="PROSITE" id="PS51384">
    <property type="entry name" value="FAD_FR"/>
    <property type="match status" value="1"/>
</dbReference>
<dbReference type="CDD" id="cd06186">
    <property type="entry name" value="NOX_Duox_like_FAD_NADP"/>
    <property type="match status" value="1"/>
</dbReference>
<dbReference type="InterPro" id="IPR013130">
    <property type="entry name" value="Fe3_Rdtase_TM_dom"/>
</dbReference>
<evidence type="ECO:0000256" key="5">
    <source>
        <dbReference type="ARBA" id="ARBA00022837"/>
    </source>
</evidence>
<keyword evidence="9" id="KW-0560">Oxidoreductase</keyword>
<keyword evidence="10" id="KW-0406">Ion transport</keyword>
<evidence type="ECO:0000256" key="11">
    <source>
        <dbReference type="ARBA" id="ARBA00023136"/>
    </source>
</evidence>
<evidence type="ECO:0000256" key="12">
    <source>
        <dbReference type="SAM" id="Coils"/>
    </source>
</evidence>
<feature type="compositionally biased region" description="Basic and acidic residues" evidence="13">
    <location>
        <begin position="796"/>
        <end position="806"/>
    </location>
</feature>
<keyword evidence="18" id="KW-1185">Reference proteome</keyword>
<organism evidence="17 18">
    <name type="scientific">Venturia effusa</name>
    <dbReference type="NCBI Taxonomy" id="50376"/>
    <lineage>
        <taxon>Eukaryota</taxon>
        <taxon>Fungi</taxon>
        <taxon>Dikarya</taxon>
        <taxon>Ascomycota</taxon>
        <taxon>Pezizomycotina</taxon>
        <taxon>Dothideomycetes</taxon>
        <taxon>Pleosporomycetidae</taxon>
        <taxon>Venturiales</taxon>
        <taxon>Venturiaceae</taxon>
        <taxon>Venturia</taxon>
    </lineage>
</organism>
<feature type="transmembrane region" description="Helical" evidence="14">
    <location>
        <begin position="203"/>
        <end position="233"/>
    </location>
</feature>
<keyword evidence="12" id="KW-0175">Coiled coil</keyword>
<dbReference type="InterPro" id="IPR011992">
    <property type="entry name" value="EF-hand-dom_pair"/>
</dbReference>
<dbReference type="Pfam" id="PF01794">
    <property type="entry name" value="Ferric_reduct"/>
    <property type="match status" value="1"/>
</dbReference>
<dbReference type="Proteomes" id="UP000316270">
    <property type="component" value="Chromosome 9"/>
</dbReference>
<dbReference type="SMART" id="SM00054">
    <property type="entry name" value="EFh"/>
    <property type="match status" value="1"/>
</dbReference>
<dbReference type="InterPro" id="IPR013121">
    <property type="entry name" value="Fe_red_NAD-bd_6"/>
</dbReference>
<feature type="region of interest" description="Disordered" evidence="13">
    <location>
        <begin position="948"/>
        <end position="973"/>
    </location>
</feature>
<dbReference type="SUPFAM" id="SSF47473">
    <property type="entry name" value="EF-hand"/>
    <property type="match status" value="2"/>
</dbReference>
<dbReference type="AlphaFoldDB" id="A0A517LBU3"/>
<feature type="compositionally biased region" description="Polar residues" evidence="13">
    <location>
        <begin position="536"/>
        <end position="550"/>
    </location>
</feature>
<name>A0A517LBU3_9PEZI</name>
<feature type="coiled-coil region" evidence="12">
    <location>
        <begin position="716"/>
        <end position="746"/>
    </location>
</feature>
<dbReference type="PROSITE" id="PS50222">
    <property type="entry name" value="EF_HAND_2"/>
    <property type="match status" value="1"/>
</dbReference>
<evidence type="ECO:0000256" key="1">
    <source>
        <dbReference type="ARBA" id="ARBA00004141"/>
    </source>
</evidence>
<dbReference type="Pfam" id="PF08022">
    <property type="entry name" value="FAD_binding_8"/>
    <property type="match status" value="1"/>
</dbReference>
<dbReference type="GO" id="GO:0005509">
    <property type="term" value="F:calcium ion binding"/>
    <property type="evidence" value="ECO:0007669"/>
    <property type="project" value="InterPro"/>
</dbReference>
<feature type="region of interest" description="Disordered" evidence="13">
    <location>
        <begin position="57"/>
        <end position="100"/>
    </location>
</feature>
<keyword evidence="2" id="KW-0285">Flavoprotein</keyword>
<comment type="subcellular location">
    <subcellularLocation>
        <location evidence="1">Membrane</location>
        <topology evidence="1">Multi-pass membrane protein</topology>
    </subcellularLocation>
</comment>
<keyword evidence="6" id="KW-0521">NADP</keyword>
<evidence type="ECO:0000256" key="14">
    <source>
        <dbReference type="SAM" id="Phobius"/>
    </source>
</evidence>
<dbReference type="InterPro" id="IPR039261">
    <property type="entry name" value="FNR_nucleotide-bd"/>
</dbReference>
<evidence type="ECO:0000259" key="15">
    <source>
        <dbReference type="PROSITE" id="PS50222"/>
    </source>
</evidence>
<dbReference type="Gene3D" id="3.40.50.80">
    <property type="entry name" value="Nucleotide-binding domain of ferredoxin-NADP reductase (FNR) module"/>
    <property type="match status" value="1"/>
</dbReference>
<keyword evidence="5" id="KW-0106">Calcium</keyword>
<feature type="transmembrane region" description="Helical" evidence="14">
    <location>
        <begin position="340"/>
        <end position="360"/>
    </location>
</feature>
<gene>
    <name evidence="17" type="ORF">FKW77_000663</name>
</gene>
<dbReference type="GO" id="GO:0016175">
    <property type="term" value="F:superoxide-generating NAD(P)H oxidase activity"/>
    <property type="evidence" value="ECO:0007669"/>
    <property type="project" value="TreeGrafter"/>
</dbReference>
<dbReference type="GO" id="GO:0006952">
    <property type="term" value="P:defense response"/>
    <property type="evidence" value="ECO:0007669"/>
    <property type="project" value="TreeGrafter"/>
</dbReference>
<keyword evidence="3 14" id="KW-0812">Transmembrane</keyword>
<proteinExistence type="predicted"/>
<dbReference type="Gene3D" id="1.10.238.10">
    <property type="entry name" value="EF-hand"/>
    <property type="match status" value="1"/>
</dbReference>
<dbReference type="InterPro" id="IPR017927">
    <property type="entry name" value="FAD-bd_FR_type"/>
</dbReference>
<evidence type="ECO:0000256" key="4">
    <source>
        <dbReference type="ARBA" id="ARBA00022827"/>
    </source>
</evidence>
<evidence type="ECO:0000256" key="8">
    <source>
        <dbReference type="ARBA" id="ARBA00022989"/>
    </source>
</evidence>
<dbReference type="Pfam" id="PF08030">
    <property type="entry name" value="NAD_binding_6"/>
    <property type="match status" value="1"/>
</dbReference>
<evidence type="ECO:0000256" key="6">
    <source>
        <dbReference type="ARBA" id="ARBA00022857"/>
    </source>
</evidence>
<feature type="region of interest" description="Disordered" evidence="13">
    <location>
        <begin position="780"/>
        <end position="806"/>
    </location>
</feature>
<feature type="transmembrane region" description="Helical" evidence="14">
    <location>
        <begin position="254"/>
        <end position="275"/>
    </location>
</feature>
<dbReference type="InterPro" id="IPR013112">
    <property type="entry name" value="FAD-bd_8"/>
</dbReference>
<dbReference type="STRING" id="50376.A0A517LBU3"/>
<dbReference type="CDD" id="cd00051">
    <property type="entry name" value="EFh"/>
    <property type="match status" value="1"/>
</dbReference>
<dbReference type="GO" id="GO:0042554">
    <property type="term" value="P:superoxide anion generation"/>
    <property type="evidence" value="ECO:0007669"/>
    <property type="project" value="TreeGrafter"/>
</dbReference>
<evidence type="ECO:0000256" key="10">
    <source>
        <dbReference type="ARBA" id="ARBA00023065"/>
    </source>
</evidence>
<keyword evidence="4" id="KW-0274">FAD</keyword>
<evidence type="ECO:0000256" key="7">
    <source>
        <dbReference type="ARBA" id="ARBA00022982"/>
    </source>
</evidence>
<feature type="domain" description="FAD-binding FR-type" evidence="16">
    <location>
        <begin position="388"/>
        <end position="491"/>
    </location>
</feature>
<evidence type="ECO:0000259" key="16">
    <source>
        <dbReference type="PROSITE" id="PS51384"/>
    </source>
</evidence>
<dbReference type="InterPro" id="IPR017938">
    <property type="entry name" value="Riboflavin_synthase-like_b-brl"/>
</dbReference>
<evidence type="ECO:0000256" key="2">
    <source>
        <dbReference type="ARBA" id="ARBA00022630"/>
    </source>
</evidence>
<dbReference type="PROSITE" id="PS00018">
    <property type="entry name" value="EF_HAND_1"/>
    <property type="match status" value="1"/>
</dbReference>
<dbReference type="GO" id="GO:0006811">
    <property type="term" value="P:monoatomic ion transport"/>
    <property type="evidence" value="ECO:0007669"/>
    <property type="project" value="UniProtKB-KW"/>
</dbReference>
<dbReference type="GO" id="GO:0043020">
    <property type="term" value="C:NADPH oxidase complex"/>
    <property type="evidence" value="ECO:0007669"/>
    <property type="project" value="TreeGrafter"/>
</dbReference>
<dbReference type="Gene3D" id="2.40.30.10">
    <property type="entry name" value="Translation factors"/>
    <property type="match status" value="1"/>
</dbReference>
<evidence type="ECO:0000313" key="17">
    <source>
        <dbReference type="EMBL" id="QDS73101.1"/>
    </source>
</evidence>
<sequence length="973" mass="110700">MEGVNFPNIHPVTSDNPFCPLSEEEIDQFFEELDTDKDGIISFDELEAKLEAVHEEIAPDPRSHHLHHPERRWTEKLHLTPPHNKRSNDIEQAPKEKNPEHDDIHAFLTKLMPECGSSIDREVFRRTVKKWNVPSQDQNCAEDQDKDATDYENKLSLVRKARAHWAMKGPKIMFIGFVIALQLAFGLWQLLTYVNNQNARAAYGWGVIVAKGSAGVLYPTLFFMVLSMSRWFATACRRFYYLSRFVDWDRHQSFHVWMACVALFFATLHAIGHLAGTFVFGSSASRQDAVAVVLGAGAVPRSYTSYLRSLPGWSGLVALGLFWLISLLSAPQVRKWSYEIFQLAHLLMFPFLGLLCAHGAAKLLQYPMLGFWLAAPTLLVLLERAHRLYRGIIRIPAKMELPDEDTVVLTCKNPGGKPWRYSAGQYIFLQVPSVSFFQWHPFTISACRDDILQVHIKCEGEESWTGRLRNLSTTEDVHVGIDGPFGAPAQRFYEYERAVIIGSGVGVTPFSAILTDIEAKIQSPTDPWGKRRHSRVTLSTLPQSRKSSLAPSDKLDSSGSDSDLPTKSKRDIPSAKRVDFHWLVREKNYLLWFSDLLNRAHDHAKEMPAEELSLNIRTHITMKRKKLSTHIFRYLLDAYRTPTHPVSALTGLKTRSEFGRPDFEKILGQFHEEVKSDVERAGGSKKPFATITFFFKGFPLPITAMKIQFSLPKPSNLAAKQQSDRTEQIRAKLEDEEEDEVELEDIPSANAGSIRYKRHFAQPSYSADDVDFEEPFVSPANTPPPFTPHAGVAQESADRRRNTRSFEPEPHALRHLIKREDDIEMGGMDEMPVAVKTEEVDEDIFSFPAQAGERSRGSSEEPEWLIKETQAGITFYLPRDRRRRRRRRYIRPEAEEKLVGEEMEVKVGDTVPIPDQHTLGIEVFQRAREAAAFFDLRYRVRTTAPPNPFMPASLRSLQSPITSLLPPKGSNDN</sequence>
<evidence type="ECO:0000313" key="18">
    <source>
        <dbReference type="Proteomes" id="UP000316270"/>
    </source>
</evidence>
<keyword evidence="8 14" id="KW-1133">Transmembrane helix</keyword>
<feature type="transmembrane region" description="Helical" evidence="14">
    <location>
        <begin position="172"/>
        <end position="191"/>
    </location>
</feature>
<evidence type="ECO:0000256" key="13">
    <source>
        <dbReference type="SAM" id="MobiDB-lite"/>
    </source>
</evidence>
<dbReference type="SUPFAM" id="SSF63380">
    <property type="entry name" value="Riboflavin synthase domain-like"/>
    <property type="match status" value="1"/>
</dbReference>
<dbReference type="EMBL" id="CP042193">
    <property type="protein sequence ID" value="QDS73101.1"/>
    <property type="molecule type" value="Genomic_DNA"/>
</dbReference>
<accession>A0A517LBU3</accession>
<dbReference type="PANTHER" id="PTHR11972">
    <property type="entry name" value="NADPH OXIDASE"/>
    <property type="match status" value="1"/>
</dbReference>
<protein>
    <recommendedName>
        <fullName evidence="19">EF-hand domain-containing protein</fullName>
    </recommendedName>
</protein>
<keyword evidence="7" id="KW-0249">Electron transport</keyword>
<evidence type="ECO:0000256" key="9">
    <source>
        <dbReference type="ARBA" id="ARBA00023002"/>
    </source>
</evidence>
<feature type="transmembrane region" description="Helical" evidence="14">
    <location>
        <begin position="310"/>
        <end position="328"/>
    </location>
</feature>